<evidence type="ECO:0000313" key="1">
    <source>
        <dbReference type="EMBL" id="KAF2676942.1"/>
    </source>
</evidence>
<reference evidence="1" key="1">
    <citation type="journal article" date="2020" name="Stud. Mycol.">
        <title>101 Dothideomycetes genomes: a test case for predicting lifestyles and emergence of pathogens.</title>
        <authorList>
            <person name="Haridas S."/>
            <person name="Albert R."/>
            <person name="Binder M."/>
            <person name="Bloem J."/>
            <person name="Labutti K."/>
            <person name="Salamov A."/>
            <person name="Andreopoulos B."/>
            <person name="Baker S."/>
            <person name="Barry K."/>
            <person name="Bills G."/>
            <person name="Bluhm B."/>
            <person name="Cannon C."/>
            <person name="Castanera R."/>
            <person name="Culley D."/>
            <person name="Daum C."/>
            <person name="Ezra D."/>
            <person name="Gonzalez J."/>
            <person name="Henrissat B."/>
            <person name="Kuo A."/>
            <person name="Liang C."/>
            <person name="Lipzen A."/>
            <person name="Lutzoni F."/>
            <person name="Magnuson J."/>
            <person name="Mondo S."/>
            <person name="Nolan M."/>
            <person name="Ohm R."/>
            <person name="Pangilinan J."/>
            <person name="Park H.-J."/>
            <person name="Ramirez L."/>
            <person name="Alfaro M."/>
            <person name="Sun H."/>
            <person name="Tritt A."/>
            <person name="Yoshinaga Y."/>
            <person name="Zwiers L.-H."/>
            <person name="Turgeon B."/>
            <person name="Goodwin S."/>
            <person name="Spatafora J."/>
            <person name="Crous P."/>
            <person name="Grigoriev I."/>
        </authorList>
    </citation>
    <scope>NUCLEOTIDE SEQUENCE</scope>
    <source>
        <strain evidence="1">CBS 122367</strain>
    </source>
</reference>
<evidence type="ECO:0000313" key="2">
    <source>
        <dbReference type="Proteomes" id="UP000799291"/>
    </source>
</evidence>
<dbReference type="AlphaFoldDB" id="A0A6G1IFF4"/>
<gene>
    <name evidence="1" type="ORF">K458DRAFT_424302</name>
</gene>
<name>A0A6G1IFF4_9PLEO</name>
<sequence>MALRLRQGILHRPSRDQITVPTTKSHPQSILTLPSNPIHLGATLSPKIASPSAHTSYIPTHHADSCT</sequence>
<dbReference type="EMBL" id="MU005627">
    <property type="protein sequence ID" value="KAF2676942.1"/>
    <property type="molecule type" value="Genomic_DNA"/>
</dbReference>
<organism evidence="1 2">
    <name type="scientific">Lentithecium fluviatile CBS 122367</name>
    <dbReference type="NCBI Taxonomy" id="1168545"/>
    <lineage>
        <taxon>Eukaryota</taxon>
        <taxon>Fungi</taxon>
        <taxon>Dikarya</taxon>
        <taxon>Ascomycota</taxon>
        <taxon>Pezizomycotina</taxon>
        <taxon>Dothideomycetes</taxon>
        <taxon>Pleosporomycetidae</taxon>
        <taxon>Pleosporales</taxon>
        <taxon>Massarineae</taxon>
        <taxon>Lentitheciaceae</taxon>
        <taxon>Lentithecium</taxon>
    </lineage>
</organism>
<accession>A0A6G1IFF4</accession>
<keyword evidence="2" id="KW-1185">Reference proteome</keyword>
<protein>
    <submittedName>
        <fullName evidence="1">Uncharacterized protein</fullName>
    </submittedName>
</protein>
<dbReference type="Proteomes" id="UP000799291">
    <property type="component" value="Unassembled WGS sequence"/>
</dbReference>
<proteinExistence type="predicted"/>